<dbReference type="SUPFAM" id="SSF48464">
    <property type="entry name" value="ENTH/VHS domain"/>
    <property type="match status" value="1"/>
</dbReference>
<dbReference type="EMBL" id="KN818366">
    <property type="protein sequence ID" value="KIL57527.1"/>
    <property type="molecule type" value="Genomic_DNA"/>
</dbReference>
<dbReference type="Gene3D" id="1.25.40.90">
    <property type="match status" value="1"/>
</dbReference>
<name>A0A0C2W8P1_AMAMK</name>
<evidence type="ECO:0000313" key="1">
    <source>
        <dbReference type="EMBL" id="KIL57527.1"/>
    </source>
</evidence>
<keyword evidence="2" id="KW-1185">Reference proteome</keyword>
<sequence length="109" mass="12524">MHRKQQGALITPQARRQMRICQARTGNSFSICAMKSSIRMAHRNSNVQLYALSLADRYPRTADRSGEMNRAIASKAFIQGLEKLVTDRLLKVRKSPWALLESILILRRR</sequence>
<reference evidence="1 2" key="1">
    <citation type="submission" date="2014-04" db="EMBL/GenBank/DDBJ databases">
        <title>Evolutionary Origins and Diversification of the Mycorrhizal Mutualists.</title>
        <authorList>
            <consortium name="DOE Joint Genome Institute"/>
            <consortium name="Mycorrhizal Genomics Consortium"/>
            <person name="Kohler A."/>
            <person name="Kuo A."/>
            <person name="Nagy L.G."/>
            <person name="Floudas D."/>
            <person name="Copeland A."/>
            <person name="Barry K.W."/>
            <person name="Cichocki N."/>
            <person name="Veneault-Fourrey C."/>
            <person name="LaButti K."/>
            <person name="Lindquist E.A."/>
            <person name="Lipzen A."/>
            <person name="Lundell T."/>
            <person name="Morin E."/>
            <person name="Murat C."/>
            <person name="Riley R."/>
            <person name="Ohm R."/>
            <person name="Sun H."/>
            <person name="Tunlid A."/>
            <person name="Henrissat B."/>
            <person name="Grigoriev I.V."/>
            <person name="Hibbett D.S."/>
            <person name="Martin F."/>
        </authorList>
    </citation>
    <scope>NUCLEOTIDE SEQUENCE [LARGE SCALE GENOMIC DNA]</scope>
    <source>
        <strain evidence="1 2">Koide BX008</strain>
    </source>
</reference>
<evidence type="ECO:0000313" key="2">
    <source>
        <dbReference type="Proteomes" id="UP000054549"/>
    </source>
</evidence>
<proteinExistence type="predicted"/>
<dbReference type="OrthoDB" id="10255964at2759"/>
<dbReference type="InterPro" id="IPR008942">
    <property type="entry name" value="ENTH_VHS"/>
</dbReference>
<dbReference type="AlphaFoldDB" id="A0A0C2W8P1"/>
<dbReference type="STRING" id="946122.A0A0C2W8P1"/>
<gene>
    <name evidence="1" type="ORF">M378DRAFT_381403</name>
</gene>
<dbReference type="HOGENOM" id="CLU_2183254_0_0_1"/>
<protein>
    <submittedName>
        <fullName evidence="1">Uncharacterized protein</fullName>
    </submittedName>
</protein>
<organism evidence="1 2">
    <name type="scientific">Amanita muscaria (strain Koide BX008)</name>
    <dbReference type="NCBI Taxonomy" id="946122"/>
    <lineage>
        <taxon>Eukaryota</taxon>
        <taxon>Fungi</taxon>
        <taxon>Dikarya</taxon>
        <taxon>Basidiomycota</taxon>
        <taxon>Agaricomycotina</taxon>
        <taxon>Agaricomycetes</taxon>
        <taxon>Agaricomycetidae</taxon>
        <taxon>Agaricales</taxon>
        <taxon>Pluteineae</taxon>
        <taxon>Amanitaceae</taxon>
        <taxon>Amanita</taxon>
    </lineage>
</organism>
<dbReference type="InParanoid" id="A0A0C2W8P1"/>
<dbReference type="Proteomes" id="UP000054549">
    <property type="component" value="Unassembled WGS sequence"/>
</dbReference>
<accession>A0A0C2W8P1</accession>